<proteinExistence type="predicted"/>
<dbReference type="InParanoid" id="A0A024GQL6"/>
<gene>
    <name evidence="1" type="ORF">BN9_100400</name>
</gene>
<reference evidence="1 2" key="1">
    <citation type="submission" date="2012-05" db="EMBL/GenBank/DDBJ databases">
        <title>Recombination and specialization in a pathogen metapopulation.</title>
        <authorList>
            <person name="Gardiner A."/>
            <person name="Kemen E."/>
            <person name="Schultz-Larsen T."/>
            <person name="MacLean D."/>
            <person name="Van Oosterhout C."/>
            <person name="Jones J.D.G."/>
        </authorList>
    </citation>
    <scope>NUCLEOTIDE SEQUENCE [LARGE SCALE GENOMIC DNA]</scope>
    <source>
        <strain evidence="1 2">Ac Nc2</strain>
    </source>
</reference>
<name>A0A024GQL6_9STRA</name>
<evidence type="ECO:0000313" key="2">
    <source>
        <dbReference type="Proteomes" id="UP000053237"/>
    </source>
</evidence>
<accession>A0A024GQL6</accession>
<dbReference type="EMBL" id="CAIX01000250">
    <property type="protein sequence ID" value="CCI48841.1"/>
    <property type="molecule type" value="Genomic_DNA"/>
</dbReference>
<sequence>MTQNILHRRRITLYYGRSTLAVLVNSNNVCAKKTPEQKLNTSSISESFDRKELCNFAACTKITAGFVIQNWSSESFQRSRICHLLVFVDSSNMNPLSTDE</sequence>
<dbReference type="Proteomes" id="UP000053237">
    <property type="component" value="Unassembled WGS sequence"/>
</dbReference>
<organism evidence="1 2">
    <name type="scientific">Albugo candida</name>
    <dbReference type="NCBI Taxonomy" id="65357"/>
    <lineage>
        <taxon>Eukaryota</taxon>
        <taxon>Sar</taxon>
        <taxon>Stramenopiles</taxon>
        <taxon>Oomycota</taxon>
        <taxon>Peronosporomycetes</taxon>
        <taxon>Albuginales</taxon>
        <taxon>Albuginaceae</taxon>
        <taxon>Albugo</taxon>
    </lineage>
</organism>
<keyword evidence="2" id="KW-1185">Reference proteome</keyword>
<dbReference type="AlphaFoldDB" id="A0A024GQL6"/>
<comment type="caution">
    <text evidence="1">The sequence shown here is derived from an EMBL/GenBank/DDBJ whole genome shotgun (WGS) entry which is preliminary data.</text>
</comment>
<evidence type="ECO:0000313" key="1">
    <source>
        <dbReference type="EMBL" id="CCI48841.1"/>
    </source>
</evidence>
<protein>
    <submittedName>
        <fullName evidence="1">Uncharacterized protein</fullName>
    </submittedName>
</protein>